<dbReference type="Proteomes" id="UP001497602">
    <property type="component" value="Unassembled WGS sequence"/>
</dbReference>
<feature type="chain" id="PRO_5046772920" evidence="1">
    <location>
        <begin position="22"/>
        <end position="1241"/>
    </location>
</feature>
<evidence type="ECO:0000313" key="3">
    <source>
        <dbReference type="EMBL" id="CAL2106951.1"/>
    </source>
</evidence>
<keyword evidence="4" id="KW-1185">Reference proteome</keyword>
<dbReference type="Pfam" id="PF20041">
    <property type="entry name" value="DUF6443"/>
    <property type="match status" value="1"/>
</dbReference>
<reference evidence="3 4" key="1">
    <citation type="submission" date="2024-05" db="EMBL/GenBank/DDBJ databases">
        <authorList>
            <person name="Duchaud E."/>
        </authorList>
    </citation>
    <scope>NUCLEOTIDE SEQUENCE [LARGE SCALE GENOMIC DNA]</scope>
    <source>
        <strain evidence="3">Ena-SAMPLE-TAB-13-05-2024-13:56:06:370-140305</strain>
    </source>
</reference>
<evidence type="ECO:0000259" key="2">
    <source>
        <dbReference type="Pfam" id="PF20041"/>
    </source>
</evidence>
<dbReference type="InterPro" id="IPR022385">
    <property type="entry name" value="Rhs_assc_core"/>
</dbReference>
<dbReference type="EMBL" id="CAXJRC010000022">
    <property type="protein sequence ID" value="CAL2106951.1"/>
    <property type="molecule type" value="Genomic_DNA"/>
</dbReference>
<organism evidence="3 4">
    <name type="scientific">Tenacibaculum vairaonense</name>
    <dbReference type="NCBI Taxonomy" id="3137860"/>
    <lineage>
        <taxon>Bacteria</taxon>
        <taxon>Pseudomonadati</taxon>
        <taxon>Bacteroidota</taxon>
        <taxon>Flavobacteriia</taxon>
        <taxon>Flavobacteriales</taxon>
        <taxon>Flavobacteriaceae</taxon>
        <taxon>Tenacibaculum</taxon>
    </lineage>
</organism>
<sequence>MKKLLLFLGYITSAVFFTAQAQVELNTPETGEHYAPTSIVLKPGFSTTNFWAYIVEDPYTAIDLNEDENYVFSRTYQSPLKNTNDIRSNRDVIEQITYFDGLGRAKQSIGIKQSPNKKDIVTHIGYDDLGRQDKEFLPFAGANSTGAIVKGTSANYVEGLTQTYYAAEYPNDFSTSGQPVNAYSQKLLEDSPLSRVLKQAAPGHDWRLGAGHEIEFDYQTNSDADAVKLFTVTTTESNGVFVPSLAGDTTNYAAGELYKTITKDENHDGTTSKLHTTEEYKNKEGQVILKRTFASINSASSSTSSATEEAHDTYYIYDDFGNLTYVLPPKVVISDNSGVSSTELSELCYQYKYDHRNRLVEKKIPGKEWEYIVYDKLDRPVLTQDANLRAENKWLFTKYDILGRVAYTGVYTINTSRNGLQTNLNGTSSQYTTRVPSSPDLTWFSNSGITIFYNNNSYSTPSNSSEIYTVNYYDNYSADRPSGLGTSITTYYGQASTSNTKGLATISKVRVLGTKSWITTVTYYDEKARPIYVYSKNDYLQTIDIVESKLDFVGKVLETKTTHKRTGKSDIVTLDVFSYDHTGRMTKQTQQINSQATETIVANTYDKLGQLKSKEVGGTNSPLQTVDYSYNVRGWLKNINEDSNANDNDLFNFRLHYNDVTDVNKRLYNGNIAQTSWNSLTVNSSGNPKSTQYSYTYDALNRIIGAIDNTGRYNLGGFDASGVLTNPISYDKNGNILSLLRKGHLTADVSSFGTMDNLAYTYDTGNKLEKVTDTATSNEGFKDGANTGDDYEYDANGNMIKDHNKGISNITYNHLNLPTKVTINGKILEYIYDASGTKIAKINKGRSDNPTTEYAGNFIYKKTSDRGGININLEFFNHPEGYVKPVIASGSAAISSFDYVYQYKDHLGNVRLSYTDANKNGSIATSEIIEESNYYPFGLKHKGYNNNVSSLGNATAQKFKYNGKELNESLDYNMYEYESRHYDASLGRFVVLDRLSEEFQFQSPYVYAANDPIAFIDKNGDGPILAIVGAVAGALIETGTQIAAHMATGKTFGEALNNLDYADIGISAGEGGLAGLTNGASLLVTDKLVDGLQAGIDIDGEGRVSTVLGGLNGGERKDALAATAEFAAGKLVGKLGEAGGNYIKKEVNNASSNLVKKTKNLRKANNVAKNGNYRSKAGTRRQAFKEFSIAKDKSLLVKKTHAKKIVNSKMTKEMSEKALGVLQEISKGKANQTVIDLKKDN</sequence>
<proteinExistence type="predicted"/>
<comment type="caution">
    <text evidence="3">The sequence shown here is derived from an EMBL/GenBank/DDBJ whole genome shotgun (WGS) entry which is preliminary data.</text>
</comment>
<dbReference type="InterPro" id="IPR045619">
    <property type="entry name" value="DUF6443"/>
</dbReference>
<keyword evidence="1" id="KW-0732">Signal</keyword>
<feature type="signal peptide" evidence="1">
    <location>
        <begin position="1"/>
        <end position="21"/>
    </location>
</feature>
<protein>
    <submittedName>
        <fullName evidence="3">RHS repeat-associated core domain-containing protein</fullName>
    </submittedName>
</protein>
<dbReference type="RefSeq" id="WP_348738650.1">
    <property type="nucleotide sequence ID" value="NZ_CAXJRC010000022.1"/>
</dbReference>
<accession>A0ABM9PMM0</accession>
<evidence type="ECO:0000313" key="4">
    <source>
        <dbReference type="Proteomes" id="UP001497602"/>
    </source>
</evidence>
<dbReference type="Gene3D" id="2.180.10.10">
    <property type="entry name" value="RHS repeat-associated core"/>
    <property type="match status" value="1"/>
</dbReference>
<gene>
    <name evidence="3" type="ORF">T190115A13A_20231</name>
</gene>
<evidence type="ECO:0000256" key="1">
    <source>
        <dbReference type="SAM" id="SignalP"/>
    </source>
</evidence>
<feature type="domain" description="DUF6443" evidence="2">
    <location>
        <begin position="73"/>
        <end position="220"/>
    </location>
</feature>
<dbReference type="NCBIfam" id="TIGR03696">
    <property type="entry name" value="Rhs_assc_core"/>
    <property type="match status" value="1"/>
</dbReference>
<name>A0ABM9PMM0_9FLAO</name>